<evidence type="ECO:0000256" key="1">
    <source>
        <dbReference type="SAM" id="MobiDB-lite"/>
    </source>
</evidence>
<dbReference type="Proteomes" id="UP001500630">
    <property type="component" value="Unassembled WGS sequence"/>
</dbReference>
<dbReference type="PANTHER" id="PTHR40763">
    <property type="entry name" value="MEMBRANE PROTEIN-RELATED"/>
    <property type="match status" value="1"/>
</dbReference>
<comment type="caution">
    <text evidence="3">The sequence shown here is derived from an EMBL/GenBank/DDBJ whole genome shotgun (WGS) entry which is preliminary data.</text>
</comment>
<gene>
    <name evidence="3" type="ORF">GCM10022419_093980</name>
</gene>
<evidence type="ECO:0000313" key="4">
    <source>
        <dbReference type="Proteomes" id="UP001500630"/>
    </source>
</evidence>
<keyword evidence="4" id="KW-1185">Reference proteome</keyword>
<feature type="region of interest" description="Disordered" evidence="1">
    <location>
        <begin position="167"/>
        <end position="197"/>
    </location>
</feature>
<evidence type="ECO:0000313" key="3">
    <source>
        <dbReference type="EMBL" id="GAA3595902.1"/>
    </source>
</evidence>
<name>A0ABP6Z1Y4_9ACTN</name>
<evidence type="ECO:0000259" key="2">
    <source>
        <dbReference type="Pfam" id="PF08044"/>
    </source>
</evidence>
<dbReference type="RefSeq" id="WP_345572498.1">
    <property type="nucleotide sequence ID" value="NZ_BAABDQ010000030.1"/>
</dbReference>
<proteinExistence type="predicted"/>
<organism evidence="3 4">
    <name type="scientific">Nonomuraea rosea</name>
    <dbReference type="NCBI Taxonomy" id="638574"/>
    <lineage>
        <taxon>Bacteria</taxon>
        <taxon>Bacillati</taxon>
        <taxon>Actinomycetota</taxon>
        <taxon>Actinomycetes</taxon>
        <taxon>Streptosporangiales</taxon>
        <taxon>Streptosporangiaceae</taxon>
        <taxon>Nonomuraea</taxon>
    </lineage>
</organism>
<reference evidence="4" key="1">
    <citation type="journal article" date="2019" name="Int. J. Syst. Evol. Microbiol.">
        <title>The Global Catalogue of Microorganisms (GCM) 10K type strain sequencing project: providing services to taxonomists for standard genome sequencing and annotation.</title>
        <authorList>
            <consortium name="The Broad Institute Genomics Platform"/>
            <consortium name="The Broad Institute Genome Sequencing Center for Infectious Disease"/>
            <person name="Wu L."/>
            <person name="Ma J."/>
        </authorList>
    </citation>
    <scope>NUCLEOTIDE SEQUENCE [LARGE SCALE GENOMIC DNA]</scope>
    <source>
        <strain evidence="4">JCM 17326</strain>
    </source>
</reference>
<dbReference type="Pfam" id="PF08044">
    <property type="entry name" value="DUF1707"/>
    <property type="match status" value="1"/>
</dbReference>
<dbReference type="EMBL" id="BAABDQ010000030">
    <property type="protein sequence ID" value="GAA3595902.1"/>
    <property type="molecule type" value="Genomic_DNA"/>
</dbReference>
<accession>A0ABP6Z1Y4</accession>
<dbReference type="InterPro" id="IPR012551">
    <property type="entry name" value="DUF1707_SHOCT-like"/>
</dbReference>
<feature type="region of interest" description="Disordered" evidence="1">
    <location>
        <begin position="1"/>
        <end position="33"/>
    </location>
</feature>
<sequence>MISRNFRRAVTPYPKANTMGESQQPTPFRPDGIRVSHDEREAVVERLNTAAAEGRLDFSELEVRLDLALNAKTYADLAPLTADLPPDIPLEPLVLKGGMNGASRTGQWRVPPQITVYGGMGSVKLDFTQTSCRLPEIAIEVHGQTGGVTIIIPDGWVAETSQMNPGLGGFRDKTTPERLPGTPQVRLTGSGGAGGVVIRHSNSWERRGQRRAQGH</sequence>
<protein>
    <submittedName>
        <fullName evidence="3">DUF1707 domain-containing protein</fullName>
    </submittedName>
</protein>
<dbReference type="PANTHER" id="PTHR40763:SF5">
    <property type="entry name" value="MEMBRANE PROTEIN"/>
    <property type="match status" value="1"/>
</dbReference>
<feature type="domain" description="DUF1707" evidence="2">
    <location>
        <begin position="33"/>
        <end position="85"/>
    </location>
</feature>